<reference evidence="1" key="1">
    <citation type="submission" date="2021-01" db="UniProtKB">
        <authorList>
            <consortium name="EnsemblMetazoa"/>
        </authorList>
    </citation>
    <scope>IDENTIFICATION</scope>
</reference>
<dbReference type="RefSeq" id="XP_031776845.1">
    <property type="nucleotide sequence ID" value="XM_031920985.2"/>
</dbReference>
<accession>A0A7M7PVL5</accession>
<dbReference type="SMR" id="A0A7M7PVL5"/>
<keyword evidence="2" id="KW-1185">Reference proteome</keyword>
<dbReference type="PANTHER" id="PTHR21398:SF22">
    <property type="entry name" value="IP12060P-RELATED"/>
    <property type="match status" value="1"/>
</dbReference>
<dbReference type="Proteomes" id="UP000002358">
    <property type="component" value="Chromosome 1"/>
</dbReference>
<evidence type="ECO:0000313" key="2">
    <source>
        <dbReference type="Proteomes" id="UP000002358"/>
    </source>
</evidence>
<dbReference type="PANTHER" id="PTHR21398">
    <property type="entry name" value="AGAP007094-PA"/>
    <property type="match status" value="1"/>
</dbReference>
<proteinExistence type="predicted"/>
<evidence type="ECO:0000313" key="1">
    <source>
        <dbReference type="EnsemblMetazoa" id="XP_031776845"/>
    </source>
</evidence>
<dbReference type="InParanoid" id="A0A7M7PVL5"/>
<dbReference type="Pfam" id="PF07841">
    <property type="entry name" value="DM4_12"/>
    <property type="match status" value="1"/>
</dbReference>
<dbReference type="EnsemblMetazoa" id="XM_031920985">
    <property type="protein sequence ID" value="XP_031776845"/>
    <property type="gene ID" value="LOC107980691"/>
</dbReference>
<dbReference type="SMART" id="SM00718">
    <property type="entry name" value="DM4_12"/>
    <property type="match status" value="1"/>
</dbReference>
<organism evidence="1 2">
    <name type="scientific">Nasonia vitripennis</name>
    <name type="common">Parasitic wasp</name>
    <dbReference type="NCBI Taxonomy" id="7425"/>
    <lineage>
        <taxon>Eukaryota</taxon>
        <taxon>Metazoa</taxon>
        <taxon>Ecdysozoa</taxon>
        <taxon>Arthropoda</taxon>
        <taxon>Hexapoda</taxon>
        <taxon>Insecta</taxon>
        <taxon>Pterygota</taxon>
        <taxon>Neoptera</taxon>
        <taxon>Endopterygota</taxon>
        <taxon>Hymenoptera</taxon>
        <taxon>Apocrita</taxon>
        <taxon>Proctotrupomorpha</taxon>
        <taxon>Chalcidoidea</taxon>
        <taxon>Pteromalidae</taxon>
        <taxon>Pteromalinae</taxon>
        <taxon>Nasonia</taxon>
    </lineage>
</organism>
<dbReference type="AlphaFoldDB" id="A0A7M7PVL5"/>
<dbReference type="KEGG" id="nvi:107980691"/>
<protein>
    <submittedName>
        <fullName evidence="1">Uncharacterized protein</fullName>
    </submittedName>
</protein>
<dbReference type="OrthoDB" id="6340174at2759"/>
<name>A0A7M7PVL5_NASVI</name>
<dbReference type="GeneID" id="107980691"/>
<sequence length="220" mass="25008">VLTHVETLYYTCIQQLQLNFSTTRRAWAVRLILLRHLVEGRQDQPKNLSHALTRHIRSLIFPESSNTGLFFAISIPIDIPDKSVALSWYFEANYGLVSINDSAVPLPFFRHQRSGGPSCCSRKRSLDRQMLYDVLQSRLESNGYPGRACLLRTICESARFPFGLSGLVGDITRIIFTPSASRREEHLDVEFEEAENAADCSKFSEKCETSLLESISRSFE</sequence>
<dbReference type="InterPro" id="IPR006631">
    <property type="entry name" value="DM4_12"/>
</dbReference>